<dbReference type="NCBIfam" id="TIGR02937">
    <property type="entry name" value="sigma70-ECF"/>
    <property type="match status" value="1"/>
</dbReference>
<keyword evidence="1" id="KW-0805">Transcription regulation</keyword>
<protein>
    <recommendedName>
        <fullName evidence="5">RNA polymerase sigma factor 70 region 4 type 2 domain-containing protein</fullName>
    </recommendedName>
</protein>
<dbReference type="GO" id="GO:0006352">
    <property type="term" value="P:DNA-templated transcription initiation"/>
    <property type="evidence" value="ECO:0007669"/>
    <property type="project" value="InterPro"/>
</dbReference>
<reference evidence="6 8" key="1">
    <citation type="journal article" date="2015" name="Genome Announc.">
        <title>Draft Genome Sequence of a Heterotrophic Facultative Anaerobic Thermophilic Bacterium, Ardenticatena maritima Strain 110ST.</title>
        <authorList>
            <person name="Kawaichi S."/>
            <person name="Yoshida T."/>
            <person name="Sako Y."/>
            <person name="Nakamura R."/>
        </authorList>
    </citation>
    <scope>NUCLEOTIDE SEQUENCE [LARGE SCALE GENOMIC DNA]</scope>
    <source>
        <strain evidence="6 8">110S</strain>
    </source>
</reference>
<dbReference type="GO" id="GO:0016987">
    <property type="term" value="F:sigma factor activity"/>
    <property type="evidence" value="ECO:0007669"/>
    <property type="project" value="UniProtKB-KW"/>
</dbReference>
<evidence type="ECO:0000256" key="4">
    <source>
        <dbReference type="ARBA" id="ARBA00023163"/>
    </source>
</evidence>
<dbReference type="Gene3D" id="1.10.10.10">
    <property type="entry name" value="Winged helix-like DNA-binding domain superfamily/Winged helix DNA-binding domain"/>
    <property type="match status" value="1"/>
</dbReference>
<evidence type="ECO:0000313" key="7">
    <source>
        <dbReference type="EMBL" id="KPL87957.1"/>
    </source>
</evidence>
<evidence type="ECO:0000313" key="6">
    <source>
        <dbReference type="EMBL" id="GAP61856.1"/>
    </source>
</evidence>
<dbReference type="EMBL" id="LGKN01000005">
    <property type="protein sequence ID" value="KPL87957.1"/>
    <property type="molecule type" value="Genomic_DNA"/>
</dbReference>
<dbReference type="InterPro" id="IPR039425">
    <property type="entry name" value="RNA_pol_sigma-70-like"/>
</dbReference>
<accession>A0A0M8K7E2</accession>
<dbReference type="InterPro" id="IPR013249">
    <property type="entry name" value="RNA_pol_sigma70_r4_t2"/>
</dbReference>
<dbReference type="InterPro" id="IPR036388">
    <property type="entry name" value="WH-like_DNA-bd_sf"/>
</dbReference>
<dbReference type="STRING" id="872965.SE16_10565"/>
<dbReference type="InParanoid" id="A0A0M8K7E2"/>
<keyword evidence="2" id="KW-0731">Sigma factor</keyword>
<gene>
    <name evidence="6" type="ORF">ARMA_0279</name>
    <name evidence="7" type="ORF">SE16_10565</name>
</gene>
<evidence type="ECO:0000259" key="5">
    <source>
        <dbReference type="Pfam" id="PF08281"/>
    </source>
</evidence>
<dbReference type="Proteomes" id="UP000050502">
    <property type="component" value="Unassembled WGS sequence"/>
</dbReference>
<dbReference type="PANTHER" id="PTHR43133">
    <property type="entry name" value="RNA POLYMERASE ECF-TYPE SIGMA FACTO"/>
    <property type="match status" value="1"/>
</dbReference>
<feature type="domain" description="RNA polymerase sigma factor 70 region 4 type 2" evidence="5">
    <location>
        <begin position="158"/>
        <end position="209"/>
    </location>
</feature>
<dbReference type="Pfam" id="PF08281">
    <property type="entry name" value="Sigma70_r4_2"/>
    <property type="match status" value="1"/>
</dbReference>
<comment type="caution">
    <text evidence="6">The sequence shown here is derived from an EMBL/GenBank/DDBJ whole genome shotgun (WGS) entry which is preliminary data.</text>
</comment>
<dbReference type="OrthoDB" id="192021at2"/>
<dbReference type="RefSeq" id="WP_054491789.1">
    <property type="nucleotide sequence ID" value="NZ_BBZA01000015.1"/>
</dbReference>
<proteinExistence type="predicted"/>
<name>A0A0M8K7E2_9CHLR</name>
<dbReference type="EMBL" id="BBZA01000015">
    <property type="protein sequence ID" value="GAP61856.1"/>
    <property type="molecule type" value="Genomic_DNA"/>
</dbReference>
<organism evidence="6 8">
    <name type="scientific">Ardenticatena maritima</name>
    <dbReference type="NCBI Taxonomy" id="872965"/>
    <lineage>
        <taxon>Bacteria</taxon>
        <taxon>Bacillati</taxon>
        <taxon>Chloroflexota</taxon>
        <taxon>Ardenticatenia</taxon>
        <taxon>Ardenticatenales</taxon>
        <taxon>Ardenticatenaceae</taxon>
        <taxon>Ardenticatena</taxon>
    </lineage>
</organism>
<evidence type="ECO:0000313" key="8">
    <source>
        <dbReference type="Proteomes" id="UP000037784"/>
    </source>
</evidence>
<reference evidence="8" key="3">
    <citation type="submission" date="2015-08" db="EMBL/GenBank/DDBJ databases">
        <title>Draft Genome Sequence of a Heterotrophic Facultative Anaerobic Bacterium Ardenticatena maritima Strain 110S.</title>
        <authorList>
            <person name="Kawaichi S."/>
            <person name="Yoshida T."/>
            <person name="Sako Y."/>
            <person name="Nakamura R."/>
        </authorList>
    </citation>
    <scope>NUCLEOTIDE SEQUENCE [LARGE SCALE GENOMIC DNA]</scope>
    <source>
        <strain evidence="8">110S</strain>
    </source>
</reference>
<dbReference type="GO" id="GO:0003677">
    <property type="term" value="F:DNA binding"/>
    <property type="evidence" value="ECO:0007669"/>
    <property type="project" value="UniProtKB-KW"/>
</dbReference>
<evidence type="ECO:0000256" key="1">
    <source>
        <dbReference type="ARBA" id="ARBA00023015"/>
    </source>
</evidence>
<sequence length="213" mass="24582">MQRRMTRTRISKQEKERFRRLIERHFDELYEYAARELRYLEALGALAPGAVTPAEVINEAVIAAWDMWRTRRGKQRATVSGRTLLYSAVRRALATLARQYQMTSGDISIEDVLVDPEADQQLWAYWEPDDVTTFEDIIPDEEHESTEEEALEEIEVEEAEALLNQLPPLQRQAFILHAIHGLPLEETARLLNTSIQAVQKAVQEARQQLKQVG</sequence>
<keyword evidence="4" id="KW-0804">Transcription</keyword>
<dbReference type="PANTHER" id="PTHR43133:SF8">
    <property type="entry name" value="RNA POLYMERASE SIGMA FACTOR HI_1459-RELATED"/>
    <property type="match status" value="1"/>
</dbReference>
<evidence type="ECO:0000256" key="2">
    <source>
        <dbReference type="ARBA" id="ARBA00023082"/>
    </source>
</evidence>
<dbReference type="Proteomes" id="UP000037784">
    <property type="component" value="Unassembled WGS sequence"/>
</dbReference>
<dbReference type="AlphaFoldDB" id="A0A0M8K7E2"/>
<evidence type="ECO:0000313" key="9">
    <source>
        <dbReference type="Proteomes" id="UP000050502"/>
    </source>
</evidence>
<evidence type="ECO:0000256" key="3">
    <source>
        <dbReference type="ARBA" id="ARBA00023125"/>
    </source>
</evidence>
<keyword evidence="3" id="KW-0238">DNA-binding</keyword>
<dbReference type="InterPro" id="IPR014284">
    <property type="entry name" value="RNA_pol_sigma-70_dom"/>
</dbReference>
<reference evidence="7 9" key="2">
    <citation type="submission" date="2015-07" db="EMBL/GenBank/DDBJ databases">
        <title>Whole genome sequence of Ardenticatena maritima DSM 23922.</title>
        <authorList>
            <person name="Hemp J."/>
            <person name="Ward L.M."/>
            <person name="Pace L.A."/>
            <person name="Fischer W.W."/>
        </authorList>
    </citation>
    <scope>NUCLEOTIDE SEQUENCE [LARGE SCALE GENOMIC DNA]</scope>
    <source>
        <strain evidence="7 9">110S</strain>
    </source>
</reference>
<keyword evidence="8" id="KW-1185">Reference proteome</keyword>
<dbReference type="InterPro" id="IPR013324">
    <property type="entry name" value="RNA_pol_sigma_r3/r4-like"/>
</dbReference>
<dbReference type="SUPFAM" id="SSF88659">
    <property type="entry name" value="Sigma3 and sigma4 domains of RNA polymerase sigma factors"/>
    <property type="match status" value="1"/>
</dbReference>